<evidence type="ECO:0000256" key="5">
    <source>
        <dbReference type="PROSITE-ProRule" id="PRU00339"/>
    </source>
</evidence>
<organism evidence="7 8">
    <name type="scientific">Scheffersomyces spartinae</name>
    <dbReference type="NCBI Taxonomy" id="45513"/>
    <lineage>
        <taxon>Eukaryota</taxon>
        <taxon>Fungi</taxon>
        <taxon>Dikarya</taxon>
        <taxon>Ascomycota</taxon>
        <taxon>Saccharomycotina</taxon>
        <taxon>Pichiomycetes</taxon>
        <taxon>Debaryomycetaceae</taxon>
        <taxon>Scheffersomyces</taxon>
    </lineage>
</organism>
<comment type="caution">
    <text evidence="7">The sequence shown here is derived from an EMBL/GenBank/DDBJ whole genome shotgun (WGS) entry which is preliminary data.</text>
</comment>
<dbReference type="SUPFAM" id="SSF48452">
    <property type="entry name" value="TPR-like"/>
    <property type="match status" value="1"/>
</dbReference>
<feature type="repeat" description="TPR" evidence="5">
    <location>
        <begin position="319"/>
        <end position="352"/>
    </location>
</feature>
<dbReference type="InterPro" id="IPR019734">
    <property type="entry name" value="TPR_rpt"/>
</dbReference>
<keyword evidence="3" id="KW-0697">Rotamase</keyword>
<dbReference type="GO" id="GO:0006457">
    <property type="term" value="P:protein folding"/>
    <property type="evidence" value="ECO:0007669"/>
    <property type="project" value="InterPro"/>
</dbReference>
<dbReference type="Pfam" id="PF00160">
    <property type="entry name" value="Pro_isomerase"/>
    <property type="match status" value="1"/>
</dbReference>
<dbReference type="PROSITE" id="PS00170">
    <property type="entry name" value="CSA_PPIASE_1"/>
    <property type="match status" value="1"/>
</dbReference>
<dbReference type="SUPFAM" id="SSF50891">
    <property type="entry name" value="Cyclophilin-like"/>
    <property type="match status" value="1"/>
</dbReference>
<dbReference type="InterPro" id="IPR002130">
    <property type="entry name" value="Cyclophilin-type_PPIase_dom"/>
</dbReference>
<dbReference type="InterPro" id="IPR044666">
    <property type="entry name" value="Cyclophilin_A-like"/>
</dbReference>
<dbReference type="CDD" id="cd00317">
    <property type="entry name" value="cyclophilin"/>
    <property type="match status" value="1"/>
</dbReference>
<dbReference type="PRINTS" id="PR00153">
    <property type="entry name" value="CSAPPISMRASE"/>
</dbReference>
<keyword evidence="5" id="KW-0802">TPR repeat</keyword>
<dbReference type="OrthoDB" id="407558at2759"/>
<evidence type="ECO:0000256" key="1">
    <source>
        <dbReference type="ARBA" id="ARBA00000971"/>
    </source>
</evidence>
<dbReference type="GeneID" id="66115865"/>
<evidence type="ECO:0000256" key="2">
    <source>
        <dbReference type="ARBA" id="ARBA00013194"/>
    </source>
</evidence>
<dbReference type="PROSITE" id="PS50072">
    <property type="entry name" value="CSA_PPIASE_2"/>
    <property type="match status" value="1"/>
</dbReference>
<dbReference type="Proteomes" id="UP000790833">
    <property type="component" value="Unassembled WGS sequence"/>
</dbReference>
<dbReference type="GO" id="GO:0003755">
    <property type="term" value="F:peptidyl-prolyl cis-trans isomerase activity"/>
    <property type="evidence" value="ECO:0007669"/>
    <property type="project" value="UniProtKB-KW"/>
</dbReference>
<protein>
    <recommendedName>
        <fullName evidence="2">peptidylprolyl isomerase</fullName>
        <ecNumber evidence="2">5.2.1.8</ecNumber>
    </recommendedName>
</protein>
<dbReference type="InterPro" id="IPR020892">
    <property type="entry name" value="Cyclophilin-type_PPIase_CS"/>
</dbReference>
<dbReference type="Gene3D" id="2.40.100.10">
    <property type="entry name" value="Cyclophilin-like"/>
    <property type="match status" value="1"/>
</dbReference>
<proteinExistence type="predicted"/>
<dbReference type="SMART" id="SM00028">
    <property type="entry name" value="TPR"/>
    <property type="match status" value="2"/>
</dbReference>
<gene>
    <name evidence="7" type="ORF">KQ657_002491</name>
</gene>
<evidence type="ECO:0000256" key="3">
    <source>
        <dbReference type="ARBA" id="ARBA00023110"/>
    </source>
</evidence>
<dbReference type="PANTHER" id="PTHR45625:SF4">
    <property type="entry name" value="PEPTIDYLPROLYL ISOMERASE DOMAIN AND WD REPEAT-CONTAINING PROTEIN 1"/>
    <property type="match status" value="1"/>
</dbReference>
<dbReference type="EC" id="5.2.1.8" evidence="2"/>
<comment type="catalytic activity">
    <reaction evidence="1">
        <text>[protein]-peptidylproline (omega=180) = [protein]-peptidylproline (omega=0)</text>
        <dbReference type="Rhea" id="RHEA:16237"/>
        <dbReference type="Rhea" id="RHEA-COMP:10747"/>
        <dbReference type="Rhea" id="RHEA-COMP:10748"/>
        <dbReference type="ChEBI" id="CHEBI:83833"/>
        <dbReference type="ChEBI" id="CHEBI:83834"/>
        <dbReference type="EC" id="5.2.1.8"/>
    </reaction>
</comment>
<evidence type="ECO:0000256" key="4">
    <source>
        <dbReference type="ARBA" id="ARBA00023235"/>
    </source>
</evidence>
<evidence type="ECO:0000313" key="8">
    <source>
        <dbReference type="Proteomes" id="UP000790833"/>
    </source>
</evidence>
<evidence type="ECO:0000259" key="6">
    <source>
        <dbReference type="PROSITE" id="PS50072"/>
    </source>
</evidence>
<dbReference type="EMBL" id="JAHMUF010000020">
    <property type="protein sequence ID" value="KAG7192126.1"/>
    <property type="molecule type" value="Genomic_DNA"/>
</dbReference>
<reference evidence="7" key="1">
    <citation type="submission" date="2021-03" db="EMBL/GenBank/DDBJ databases">
        <authorList>
            <person name="Palmer J.M."/>
        </authorList>
    </citation>
    <scope>NUCLEOTIDE SEQUENCE</scope>
    <source>
        <strain evidence="7">ARV_011</strain>
    </source>
</reference>
<accession>A0A9P7V6I0</accession>
<name>A0A9P7V6I0_9ASCO</name>
<dbReference type="InterPro" id="IPR029000">
    <property type="entry name" value="Cyclophilin-like_dom_sf"/>
</dbReference>
<dbReference type="PROSITE" id="PS50005">
    <property type="entry name" value="TPR"/>
    <property type="match status" value="1"/>
</dbReference>
<dbReference type="RefSeq" id="XP_043047677.1">
    <property type="nucleotide sequence ID" value="XM_043193251.1"/>
</dbReference>
<keyword evidence="4" id="KW-0413">Isomerase</keyword>
<evidence type="ECO:0000313" key="7">
    <source>
        <dbReference type="EMBL" id="KAG7192126.1"/>
    </source>
</evidence>
<dbReference type="AlphaFoldDB" id="A0A9P7V6I0"/>
<feature type="domain" description="PPIase cyclophilin-type" evidence="6">
    <location>
        <begin position="8"/>
        <end position="179"/>
    </location>
</feature>
<keyword evidence="8" id="KW-1185">Reference proteome</keyword>
<dbReference type="InterPro" id="IPR011990">
    <property type="entry name" value="TPR-like_helical_dom_sf"/>
</dbReference>
<sequence>MASNPTVFLDITIGTEKIGRIVLQLYNDLAPKAVTNFLTLINSHQYNGVYFHRVIKNFVVQAGDIRNARFDGDEGGPYPNPVAGKFNESSFEDEPHFNVENTTEPFDRPFKLAMANDGNPNSNGCQFFISTYPQPHLSGKYTIFGKVIHGKSVVRTMERVTTNSDDVPIQEQIITIADSGLWNAASDPIPIYNASYDPIGGDIYEEYPGDDEGNFDAEKPIETLKASEIIKESGTLLYKKGERSSAAMKYKKCLRYIAEFIPDEDQEPQVYKGFVDLKKKTYLNLSLVELQLKHYPQVIQYSDWLLELEGIKLTNQELAKAYYRRGVALLEQRKLENALSSLKQAHGFLPQDEGIKRDLERAETSLDLKKQKQKAKLATFFQ</sequence>
<dbReference type="Gene3D" id="1.25.40.10">
    <property type="entry name" value="Tetratricopeptide repeat domain"/>
    <property type="match status" value="1"/>
</dbReference>
<dbReference type="PANTHER" id="PTHR45625">
    <property type="entry name" value="PEPTIDYL-PROLYL CIS-TRANS ISOMERASE-RELATED"/>
    <property type="match status" value="1"/>
</dbReference>